<dbReference type="Proteomes" id="UP000813427">
    <property type="component" value="Unassembled WGS sequence"/>
</dbReference>
<protein>
    <submittedName>
        <fullName evidence="1">Uncharacterized protein</fullName>
    </submittedName>
</protein>
<dbReference type="OrthoDB" id="5103411at2759"/>
<gene>
    <name evidence="1" type="ORF">BKA59DRAFT_451233</name>
</gene>
<accession>A0A8K0S6E7</accession>
<dbReference type="EMBL" id="JAGPXF010000002">
    <property type="protein sequence ID" value="KAH7257176.1"/>
    <property type="molecule type" value="Genomic_DNA"/>
</dbReference>
<evidence type="ECO:0000313" key="2">
    <source>
        <dbReference type="Proteomes" id="UP000813427"/>
    </source>
</evidence>
<dbReference type="AlphaFoldDB" id="A0A8K0S6E7"/>
<name>A0A8K0S6E7_9HYPO</name>
<organism evidence="1 2">
    <name type="scientific">Fusarium tricinctum</name>
    <dbReference type="NCBI Taxonomy" id="61284"/>
    <lineage>
        <taxon>Eukaryota</taxon>
        <taxon>Fungi</taxon>
        <taxon>Dikarya</taxon>
        <taxon>Ascomycota</taxon>
        <taxon>Pezizomycotina</taxon>
        <taxon>Sordariomycetes</taxon>
        <taxon>Hypocreomycetidae</taxon>
        <taxon>Hypocreales</taxon>
        <taxon>Nectriaceae</taxon>
        <taxon>Fusarium</taxon>
        <taxon>Fusarium tricinctum species complex</taxon>
    </lineage>
</organism>
<evidence type="ECO:0000313" key="1">
    <source>
        <dbReference type="EMBL" id="KAH7257176.1"/>
    </source>
</evidence>
<sequence length="378" mass="42887">MADPTQNNKVLHIPTDLYNALKAQCGNPGTMDLSSKASQDWKKLFSTAKFDEIRLRDTQKNIVVPIQALGAFKFNDEVVAAREAIKWVTVIVQAPVQQDGSQTIGFDPPSLRDSICPTLTEHLATALRQLTGIRELCITLKHFTNEQICNFMDELADQQPLWPQLHSLRIEAPSHAAIELMRHANPLNIKAFHLCGDAESTPFQKALGIQVLKSLHLNCDMSQLGEEDFWRRIRRFHVGNGRTMSCLVLREKCFDANMKVPLLLGVAMERTRDVILELRLKRFAFSLEYQRLHRQAVRQHLNSLNHQSTPLQDHEVAAFYIKTIQFVMEAPTLEEVWVFADESLAFKGSVNDDGSVVVERRLLEVGMCQKSFPLGSFN</sequence>
<keyword evidence="2" id="KW-1185">Reference proteome</keyword>
<comment type="caution">
    <text evidence="1">The sequence shown here is derived from an EMBL/GenBank/DDBJ whole genome shotgun (WGS) entry which is preliminary data.</text>
</comment>
<proteinExistence type="predicted"/>
<reference evidence="1" key="1">
    <citation type="journal article" date="2021" name="Nat. Commun.">
        <title>Genetic determinants of endophytism in the Arabidopsis root mycobiome.</title>
        <authorList>
            <person name="Mesny F."/>
            <person name="Miyauchi S."/>
            <person name="Thiergart T."/>
            <person name="Pickel B."/>
            <person name="Atanasova L."/>
            <person name="Karlsson M."/>
            <person name="Huettel B."/>
            <person name="Barry K.W."/>
            <person name="Haridas S."/>
            <person name="Chen C."/>
            <person name="Bauer D."/>
            <person name="Andreopoulos W."/>
            <person name="Pangilinan J."/>
            <person name="LaButti K."/>
            <person name="Riley R."/>
            <person name="Lipzen A."/>
            <person name="Clum A."/>
            <person name="Drula E."/>
            <person name="Henrissat B."/>
            <person name="Kohler A."/>
            <person name="Grigoriev I.V."/>
            <person name="Martin F.M."/>
            <person name="Hacquard S."/>
        </authorList>
    </citation>
    <scope>NUCLEOTIDE SEQUENCE</scope>
    <source>
        <strain evidence="1">MPI-SDFR-AT-0068</strain>
    </source>
</reference>